<feature type="domain" description="GH3 middle" evidence="4">
    <location>
        <begin position="101"/>
        <end position="185"/>
    </location>
</feature>
<keyword evidence="2" id="KW-0436">Ligase</keyword>
<evidence type="ECO:0000259" key="4">
    <source>
        <dbReference type="Pfam" id="PF23571"/>
    </source>
</evidence>
<dbReference type="Proteomes" id="UP000243459">
    <property type="component" value="Chromosome 1"/>
</dbReference>
<evidence type="ECO:0000256" key="3">
    <source>
        <dbReference type="SAM" id="MobiDB-lite"/>
    </source>
</evidence>
<dbReference type="EMBL" id="CM007381">
    <property type="protein sequence ID" value="ONK79052.1"/>
    <property type="molecule type" value="Genomic_DNA"/>
</dbReference>
<dbReference type="GO" id="GO:0016881">
    <property type="term" value="F:acid-amino acid ligase activity"/>
    <property type="evidence" value="ECO:0007669"/>
    <property type="project" value="TreeGrafter"/>
</dbReference>
<evidence type="ECO:0000259" key="5">
    <source>
        <dbReference type="Pfam" id="PF23572"/>
    </source>
</evidence>
<proteinExistence type="inferred from homology"/>
<name>A0A5P1FLP0_ASPOF</name>
<keyword evidence="7" id="KW-1185">Reference proteome</keyword>
<dbReference type="AlphaFoldDB" id="A0A5P1FLP0"/>
<feature type="region of interest" description="Disordered" evidence="3">
    <location>
        <begin position="1"/>
        <end position="63"/>
    </location>
</feature>
<dbReference type="InterPro" id="IPR055378">
    <property type="entry name" value="GH3_C"/>
</dbReference>
<sequence length="339" mass="38397">MRNPETPARPFCRTREDRIGRSSGATDGHERRMVGVTRRAHGDAGRARQRGGDGAGREAGRRRVKGNPKIRAALVDSRVNIIGRMDWCYVNPRSKLESVAYAVFPNISYFEFLPLRENHNEQELDNVDSKFHRELDPVGLTEVEVGCLYEVIITNFAGIYRYKLGNIVKVVSYHNSKPVLQFIRRRNNVLSINIDKNTENDIQMAINEASHLLALHKLEIVDFTTHADSSSDPGHYVIFMELSRDASQDILNSCSSCLDLAFVEIAYVWSRRNNIVGPLELRVVCRGTFRKILEHYADVGTTMSQFKMPRCVGSSNDKLLKILCRNVVRAILAPHMVKG</sequence>
<dbReference type="PANTHER" id="PTHR31901">
    <property type="entry name" value="GH3 DOMAIN-CONTAINING PROTEIN"/>
    <property type="match status" value="1"/>
</dbReference>
<comment type="similarity">
    <text evidence="1">Belongs to the IAA-amido conjugating enzyme family.</text>
</comment>
<protein>
    <submittedName>
        <fullName evidence="6">Uncharacterized protein</fullName>
    </submittedName>
</protein>
<dbReference type="GO" id="GO:0005737">
    <property type="term" value="C:cytoplasm"/>
    <property type="evidence" value="ECO:0007669"/>
    <property type="project" value="TreeGrafter"/>
</dbReference>
<evidence type="ECO:0000313" key="6">
    <source>
        <dbReference type="EMBL" id="ONK79052.1"/>
    </source>
</evidence>
<dbReference type="Gramene" id="ONK79052">
    <property type="protein sequence ID" value="ONK79052"/>
    <property type="gene ID" value="A4U43_C01F2410"/>
</dbReference>
<dbReference type="PANTHER" id="PTHR31901:SF5">
    <property type="entry name" value="JASMONOYL--L-AMINO ACID SYNTHETASE JAR1"/>
    <property type="match status" value="1"/>
</dbReference>
<gene>
    <name evidence="6" type="ORF">A4U43_C01F2410</name>
</gene>
<dbReference type="InterPro" id="IPR055377">
    <property type="entry name" value="GH3_M"/>
</dbReference>
<dbReference type="OMA" id="NEGTELC"/>
<dbReference type="Pfam" id="PF23572">
    <property type="entry name" value="GH3_C"/>
    <property type="match status" value="1"/>
</dbReference>
<dbReference type="Pfam" id="PF23571">
    <property type="entry name" value="GH3_M"/>
    <property type="match status" value="1"/>
</dbReference>
<evidence type="ECO:0000256" key="2">
    <source>
        <dbReference type="ARBA" id="ARBA00022598"/>
    </source>
</evidence>
<evidence type="ECO:0000313" key="7">
    <source>
        <dbReference type="Proteomes" id="UP000243459"/>
    </source>
</evidence>
<organism evidence="6 7">
    <name type="scientific">Asparagus officinalis</name>
    <name type="common">Garden asparagus</name>
    <dbReference type="NCBI Taxonomy" id="4686"/>
    <lineage>
        <taxon>Eukaryota</taxon>
        <taxon>Viridiplantae</taxon>
        <taxon>Streptophyta</taxon>
        <taxon>Embryophyta</taxon>
        <taxon>Tracheophyta</taxon>
        <taxon>Spermatophyta</taxon>
        <taxon>Magnoliopsida</taxon>
        <taxon>Liliopsida</taxon>
        <taxon>Asparagales</taxon>
        <taxon>Asparagaceae</taxon>
        <taxon>Asparagoideae</taxon>
        <taxon>Asparagus</taxon>
    </lineage>
</organism>
<evidence type="ECO:0000256" key="1">
    <source>
        <dbReference type="ARBA" id="ARBA00008068"/>
    </source>
</evidence>
<dbReference type="InterPro" id="IPR004993">
    <property type="entry name" value="GH3"/>
</dbReference>
<reference evidence="7" key="1">
    <citation type="journal article" date="2017" name="Nat. Commun.">
        <title>The asparagus genome sheds light on the origin and evolution of a young Y chromosome.</title>
        <authorList>
            <person name="Harkess A."/>
            <person name="Zhou J."/>
            <person name="Xu C."/>
            <person name="Bowers J.E."/>
            <person name="Van der Hulst R."/>
            <person name="Ayyampalayam S."/>
            <person name="Mercati F."/>
            <person name="Riccardi P."/>
            <person name="McKain M.R."/>
            <person name="Kakrana A."/>
            <person name="Tang H."/>
            <person name="Ray J."/>
            <person name="Groenendijk J."/>
            <person name="Arikit S."/>
            <person name="Mathioni S.M."/>
            <person name="Nakano M."/>
            <person name="Shan H."/>
            <person name="Telgmann-Rauber A."/>
            <person name="Kanno A."/>
            <person name="Yue Z."/>
            <person name="Chen H."/>
            <person name="Li W."/>
            <person name="Chen Y."/>
            <person name="Xu X."/>
            <person name="Zhang Y."/>
            <person name="Luo S."/>
            <person name="Chen H."/>
            <person name="Gao J."/>
            <person name="Mao Z."/>
            <person name="Pires J.C."/>
            <person name="Luo M."/>
            <person name="Kudrna D."/>
            <person name="Wing R.A."/>
            <person name="Meyers B.C."/>
            <person name="Yi K."/>
            <person name="Kong H."/>
            <person name="Lavrijsen P."/>
            <person name="Sunseri F."/>
            <person name="Falavigna A."/>
            <person name="Ye Y."/>
            <person name="Leebens-Mack J.H."/>
            <person name="Chen G."/>
        </authorList>
    </citation>
    <scope>NUCLEOTIDE SEQUENCE [LARGE SCALE GENOMIC DNA]</scope>
    <source>
        <strain evidence="7">cv. DH0086</strain>
    </source>
</reference>
<accession>A0A5P1FLP0</accession>
<feature type="domain" description="GH3 C-terminal" evidence="5">
    <location>
        <begin position="201"/>
        <end position="315"/>
    </location>
</feature>